<dbReference type="AlphaFoldDB" id="A0A0Z8CX67"/>
<dbReference type="InterPro" id="IPR046228">
    <property type="entry name" value="DUF6261"/>
</dbReference>
<accession>A0A0Z8CX67</accession>
<organism evidence="1 2">
    <name type="scientific">Streptococcus suis</name>
    <dbReference type="NCBI Taxonomy" id="1307"/>
    <lineage>
        <taxon>Bacteria</taxon>
        <taxon>Bacillati</taxon>
        <taxon>Bacillota</taxon>
        <taxon>Bacilli</taxon>
        <taxon>Lactobacillales</taxon>
        <taxon>Streptococcaceae</taxon>
        <taxon>Streptococcus</taxon>
    </lineage>
</organism>
<dbReference type="Pfam" id="PF19775">
    <property type="entry name" value="DUF6261"/>
    <property type="match status" value="1"/>
</dbReference>
<evidence type="ECO:0000313" key="2">
    <source>
        <dbReference type="Proteomes" id="UP000073434"/>
    </source>
</evidence>
<gene>
    <name evidence="1" type="ORF">ERS132385_00544</name>
</gene>
<proteinExistence type="predicted"/>
<evidence type="ECO:0000313" key="1">
    <source>
        <dbReference type="EMBL" id="CYU33112.1"/>
    </source>
</evidence>
<reference evidence="1 2" key="1">
    <citation type="submission" date="2016-02" db="EMBL/GenBank/DDBJ databases">
        <authorList>
            <consortium name="Pathogen Informatics"/>
        </authorList>
    </citation>
    <scope>NUCLEOTIDE SEQUENCE [LARGE SCALE GENOMIC DNA]</scope>
    <source>
        <strain evidence="1 2">LSS23</strain>
    </source>
</reference>
<name>A0A0Z8CX67_STRSU</name>
<dbReference type="EMBL" id="FIFW01000004">
    <property type="protein sequence ID" value="CYU33112.1"/>
    <property type="molecule type" value="Genomic_DNA"/>
</dbReference>
<protein>
    <submittedName>
        <fullName evidence="1">Uncharacterized protein</fullName>
    </submittedName>
</protein>
<dbReference type="Proteomes" id="UP000073434">
    <property type="component" value="Unassembled WGS sequence"/>
</dbReference>
<dbReference type="RefSeq" id="WP_044688110.1">
    <property type="nucleotide sequence ID" value="NZ_CEEW01000042.1"/>
</dbReference>
<sequence length="272" mass="31895">MTAKKENHSASNTSTQISKVKPLPLQKLDNSNFYQLNARSLKTLQQSQIPYSQDSHLTLAIDKWQASFNQYQKALNQDKGKELTKKIQEANQLRNSDFSIFKRSLAAFETSKRQTEKSAYTELTQIVKPFREIHRLDYEKESLEMDKLFNRLSSPEAIEHIETLGLKRFFENLKESQQEFETVFSHTTDIRSKANRYDTYQIRKNLQSAYLRVLKLCEILMELHGQSLYSELITLFNTSRQYYIEQLSHHSNKVAKNDKNIILQLPEPILQP</sequence>